<dbReference type="AlphaFoldDB" id="A0A432MGH6"/>
<dbReference type="OrthoDB" id="53343at2"/>
<evidence type="ECO:0000313" key="3">
    <source>
        <dbReference type="Proteomes" id="UP000280296"/>
    </source>
</evidence>
<dbReference type="InterPro" id="IPR010496">
    <property type="entry name" value="AL/BT2_dom"/>
</dbReference>
<reference evidence="2 3" key="2">
    <citation type="submission" date="2019-01" db="EMBL/GenBank/DDBJ databases">
        <title>Tautonia sociabilis, a novel thermotolerant planctomycete of Isosphaeraceae family, isolated from a 4000 m deep subterranean habitat.</title>
        <authorList>
            <person name="Kovaleva O.L."/>
            <person name="Elcheninov A.G."/>
            <person name="Van Heerden E."/>
            <person name="Toshchakov S.V."/>
            <person name="Novikov A."/>
            <person name="Bonch-Osmolovskaya E.A."/>
            <person name="Kublanov I.V."/>
        </authorList>
    </citation>
    <scope>NUCLEOTIDE SEQUENCE [LARGE SCALE GENOMIC DNA]</scope>
    <source>
        <strain evidence="2 3">GM2012</strain>
    </source>
</reference>
<comment type="caution">
    <text evidence="2">The sequence shown here is derived from an EMBL/GenBank/DDBJ whole genome shotgun (WGS) entry which is preliminary data.</text>
</comment>
<reference evidence="2 3" key="1">
    <citation type="submission" date="2018-12" db="EMBL/GenBank/DDBJ databases">
        <authorList>
            <person name="Toschakov S.V."/>
        </authorList>
    </citation>
    <scope>NUCLEOTIDE SEQUENCE [LARGE SCALE GENOMIC DNA]</scope>
    <source>
        <strain evidence="2 3">GM2012</strain>
    </source>
</reference>
<proteinExistence type="predicted"/>
<evidence type="ECO:0000259" key="1">
    <source>
        <dbReference type="Pfam" id="PF06439"/>
    </source>
</evidence>
<dbReference type="Proteomes" id="UP000280296">
    <property type="component" value="Unassembled WGS sequence"/>
</dbReference>
<name>A0A432MGH6_9BACT</name>
<protein>
    <submittedName>
        <fullName evidence="2">DUF1080 domain-containing protein</fullName>
    </submittedName>
</protein>
<evidence type="ECO:0000313" key="2">
    <source>
        <dbReference type="EMBL" id="RUL85753.1"/>
    </source>
</evidence>
<dbReference type="SUPFAM" id="SSF49899">
    <property type="entry name" value="Concanavalin A-like lectins/glucanases"/>
    <property type="match status" value="1"/>
</dbReference>
<keyword evidence="3" id="KW-1185">Reference proteome</keyword>
<dbReference type="GO" id="GO:0016787">
    <property type="term" value="F:hydrolase activity"/>
    <property type="evidence" value="ECO:0007669"/>
    <property type="project" value="InterPro"/>
</dbReference>
<feature type="domain" description="3-keto-alpha-glucoside-1,2-lyase/3-keto-2-hydroxy-glucal hydratase" evidence="1">
    <location>
        <begin position="18"/>
        <end position="207"/>
    </location>
</feature>
<organism evidence="2 3">
    <name type="scientific">Tautonia sociabilis</name>
    <dbReference type="NCBI Taxonomy" id="2080755"/>
    <lineage>
        <taxon>Bacteria</taxon>
        <taxon>Pseudomonadati</taxon>
        <taxon>Planctomycetota</taxon>
        <taxon>Planctomycetia</taxon>
        <taxon>Isosphaerales</taxon>
        <taxon>Isosphaeraceae</taxon>
        <taxon>Tautonia</taxon>
    </lineage>
</organism>
<dbReference type="EMBL" id="RYZH01000037">
    <property type="protein sequence ID" value="RUL85753.1"/>
    <property type="molecule type" value="Genomic_DNA"/>
</dbReference>
<dbReference type="InterPro" id="IPR013320">
    <property type="entry name" value="ConA-like_dom_sf"/>
</dbReference>
<dbReference type="Gene3D" id="2.60.120.560">
    <property type="entry name" value="Exo-inulinase, domain 1"/>
    <property type="match status" value="1"/>
</dbReference>
<dbReference type="Pfam" id="PF06439">
    <property type="entry name" value="3keto-disac_hyd"/>
    <property type="match status" value="1"/>
</dbReference>
<accession>A0A432MGH6</accession>
<gene>
    <name evidence="2" type="ORF">TsocGM_17900</name>
</gene>
<sequence length="211" mass="22834">MAALAATAAVPALDEEGKTIFDGSGPEGWVNNNTLEPIPSSAVQEEGLNPHGIGAYVVLYNRKVKDFVLDFDYKLSPGCNSGVFLRVGDPKDPVMTGLEVALDDTKGTGYHDPGAFYDLVRPDTNAQKPAGEWNHMTITARGPIVTVSINGTLVSRIDQSAFPEPGKRPDGSDHKFRDVAIADLVQEGYFGFQDHGSDVWFKDIRLKELGD</sequence>